<evidence type="ECO:0000313" key="1">
    <source>
        <dbReference type="EMBL" id="KKK87464.1"/>
    </source>
</evidence>
<name>A0A0F9B9U7_9ZZZZ</name>
<gene>
    <name evidence="1" type="ORF">LCGC14_2752990</name>
</gene>
<sequence length="161" mass="18849">GAYDRHISVIKGILEHDTNNRDYFSRSSGDETREYDEEFDYKHFERELKTIETKLVKLNQAIQLSNYGATITFKGEEMSLAEALELRKKYLHDLPGLKERVTRAAFKTTVHKEVRDIVQRPKHSFKDTYKEYLEQLEGLRTLKGLIHSANHATTVKFKDET</sequence>
<accession>A0A0F9B9U7</accession>
<reference evidence="1" key="1">
    <citation type="journal article" date="2015" name="Nature">
        <title>Complex archaea that bridge the gap between prokaryotes and eukaryotes.</title>
        <authorList>
            <person name="Spang A."/>
            <person name="Saw J.H."/>
            <person name="Jorgensen S.L."/>
            <person name="Zaremba-Niedzwiedzka K."/>
            <person name="Martijn J."/>
            <person name="Lind A.E."/>
            <person name="van Eijk R."/>
            <person name="Schleper C."/>
            <person name="Guy L."/>
            <person name="Ettema T.J."/>
        </authorList>
    </citation>
    <scope>NUCLEOTIDE SEQUENCE</scope>
</reference>
<dbReference type="Gene3D" id="6.10.320.10">
    <property type="match status" value="1"/>
</dbReference>
<feature type="non-terminal residue" evidence="1">
    <location>
        <position position="1"/>
    </location>
</feature>
<dbReference type="EMBL" id="LAZR01050390">
    <property type="protein sequence ID" value="KKK87464.1"/>
    <property type="molecule type" value="Genomic_DNA"/>
</dbReference>
<dbReference type="AlphaFoldDB" id="A0A0F9B9U7"/>
<organism evidence="1">
    <name type="scientific">marine sediment metagenome</name>
    <dbReference type="NCBI Taxonomy" id="412755"/>
    <lineage>
        <taxon>unclassified sequences</taxon>
        <taxon>metagenomes</taxon>
        <taxon>ecological metagenomes</taxon>
    </lineage>
</organism>
<proteinExistence type="predicted"/>
<protein>
    <submittedName>
        <fullName evidence="1">Uncharacterized protein</fullName>
    </submittedName>
</protein>
<comment type="caution">
    <text evidence="1">The sequence shown here is derived from an EMBL/GenBank/DDBJ whole genome shotgun (WGS) entry which is preliminary data.</text>
</comment>